<dbReference type="InterPro" id="IPR013320">
    <property type="entry name" value="ConA-like_dom_sf"/>
</dbReference>
<dbReference type="InterPro" id="IPR048287">
    <property type="entry name" value="TSPN-like_N"/>
</dbReference>
<dbReference type="InterPro" id="IPR001791">
    <property type="entry name" value="Laminin_G"/>
</dbReference>
<keyword evidence="2" id="KW-0677">Repeat</keyword>
<reference evidence="4" key="2">
    <citation type="submission" date="2025-08" db="UniProtKB">
        <authorList>
            <consortium name="Ensembl"/>
        </authorList>
    </citation>
    <scope>IDENTIFICATION</scope>
</reference>
<reference evidence="4" key="3">
    <citation type="submission" date="2025-09" db="UniProtKB">
        <authorList>
            <consortium name="Ensembl"/>
        </authorList>
    </citation>
    <scope>IDENTIFICATION</scope>
</reference>
<reference evidence="4" key="1">
    <citation type="submission" date="2019-08" db="EMBL/GenBank/DDBJ databases">
        <title>Three high-quality genomes provides insights into domestication of ducks.</title>
        <authorList>
            <person name="Hou Z.C."/>
            <person name="Zhu F."/>
            <person name="Yin Z.T."/>
            <person name="Zhang F."/>
        </authorList>
    </citation>
    <scope>NUCLEOTIDE SEQUENCE [LARGE SCALE GENOMIC DNA]</scope>
</reference>
<evidence type="ECO:0000259" key="3">
    <source>
        <dbReference type="SMART" id="SM00210"/>
    </source>
</evidence>
<keyword evidence="1" id="KW-0732">Signal</keyword>
<proteinExistence type="predicted"/>
<organism evidence="4 5">
    <name type="scientific">Anas platyrhynchos</name>
    <name type="common">Mallard</name>
    <name type="synonym">Anas boschas</name>
    <dbReference type="NCBI Taxonomy" id="8839"/>
    <lineage>
        <taxon>Eukaryota</taxon>
        <taxon>Metazoa</taxon>
        <taxon>Chordata</taxon>
        <taxon>Craniata</taxon>
        <taxon>Vertebrata</taxon>
        <taxon>Euteleostomi</taxon>
        <taxon>Archelosauria</taxon>
        <taxon>Archosauria</taxon>
        <taxon>Dinosauria</taxon>
        <taxon>Saurischia</taxon>
        <taxon>Theropoda</taxon>
        <taxon>Coelurosauria</taxon>
        <taxon>Aves</taxon>
        <taxon>Neognathae</taxon>
        <taxon>Galloanserae</taxon>
        <taxon>Anseriformes</taxon>
        <taxon>Anatidae</taxon>
        <taxon>Anatinae</taxon>
        <taxon>Anas</taxon>
    </lineage>
</organism>
<dbReference type="AlphaFoldDB" id="A0A8B9R3B6"/>
<feature type="domain" description="Thrombospondin-like N-terminal" evidence="3">
    <location>
        <begin position="23"/>
        <end position="210"/>
    </location>
</feature>
<evidence type="ECO:0000256" key="2">
    <source>
        <dbReference type="ARBA" id="ARBA00022737"/>
    </source>
</evidence>
<dbReference type="Pfam" id="PF02210">
    <property type="entry name" value="Laminin_G_2"/>
    <property type="match status" value="1"/>
</dbReference>
<evidence type="ECO:0000313" key="5">
    <source>
        <dbReference type="Proteomes" id="UP000694400"/>
    </source>
</evidence>
<dbReference type="Proteomes" id="UP000694400">
    <property type="component" value="Chromosome 30"/>
</dbReference>
<protein>
    <recommendedName>
        <fullName evidence="3">Thrombospondin-like N-terminal domain-containing protein</fullName>
    </recommendedName>
</protein>
<sequence>MGHPLVPSCPPGPPAVLGAPYDPIDVLQVLQLHTLPEGVKKAPGFCSHGTGTDTAYRITRRAQLSAPTRQLFPGKFPADFSIMALVKAKPGVRAFLLSIYDRDGAQQLGLELGRSPVFLYEDQHGRPAPEDYPQFRGVDLADGEWHRVALSVQGQGVTLLLDCQERAQRPLPRSPHPVLDTRGITVFGTRILDDEVFQGDIQQLLIAPDPQAAFEYCEHYAPRCTPGGPQAQEPPRQRHEVGAQGLGGRGGFFFGWGVDGFEERARGKERLGGERGAPPVGFCAPPSWICTP</sequence>
<evidence type="ECO:0000256" key="1">
    <source>
        <dbReference type="ARBA" id="ARBA00022729"/>
    </source>
</evidence>
<dbReference type="SMART" id="SM00210">
    <property type="entry name" value="TSPN"/>
    <property type="match status" value="1"/>
</dbReference>
<accession>A0A8B9R3B6</accession>
<evidence type="ECO:0000313" key="4">
    <source>
        <dbReference type="Ensembl" id="ENSAPLP00020005222.1"/>
    </source>
</evidence>
<dbReference type="FunFam" id="2.60.120.200:FF:000136">
    <property type="entry name" value="Collagen type V alpha 3 chain"/>
    <property type="match status" value="1"/>
</dbReference>
<dbReference type="Gene3D" id="2.60.120.200">
    <property type="match status" value="1"/>
</dbReference>
<dbReference type="Ensembl" id="ENSAPLT00020005621.1">
    <property type="protein sequence ID" value="ENSAPLP00020005222.1"/>
    <property type="gene ID" value="ENSAPLG00020003838.1"/>
</dbReference>
<dbReference type="SUPFAM" id="SSF49899">
    <property type="entry name" value="Concanavalin A-like lectins/glucanases"/>
    <property type="match status" value="1"/>
</dbReference>
<name>A0A8B9R3B6_ANAPL</name>